<organism evidence="2 3">
    <name type="scientific">Myceligenerans xiligouense</name>
    <dbReference type="NCBI Taxonomy" id="253184"/>
    <lineage>
        <taxon>Bacteria</taxon>
        <taxon>Bacillati</taxon>
        <taxon>Actinomycetota</taxon>
        <taxon>Actinomycetes</taxon>
        <taxon>Micrococcales</taxon>
        <taxon>Promicromonosporaceae</taxon>
        <taxon>Myceligenerans</taxon>
    </lineage>
</organism>
<feature type="transmembrane region" description="Helical" evidence="1">
    <location>
        <begin position="37"/>
        <end position="60"/>
    </location>
</feature>
<evidence type="ECO:0000313" key="2">
    <source>
        <dbReference type="EMBL" id="RPF21687.1"/>
    </source>
</evidence>
<evidence type="ECO:0000313" key="3">
    <source>
        <dbReference type="Proteomes" id="UP000280501"/>
    </source>
</evidence>
<comment type="caution">
    <text evidence="2">The sequence shown here is derived from an EMBL/GenBank/DDBJ whole genome shotgun (WGS) entry which is preliminary data.</text>
</comment>
<accession>A0A3N4YNI3</accession>
<keyword evidence="1" id="KW-0472">Membrane</keyword>
<keyword evidence="1" id="KW-0812">Transmembrane</keyword>
<proteinExistence type="predicted"/>
<protein>
    <submittedName>
        <fullName evidence="2">Uncharacterized protein</fullName>
    </submittedName>
</protein>
<name>A0A3N4YNI3_9MICO</name>
<sequence>MIIRTAGTVLLGTGFVALATAAFLRDPTALDANIGAGVLTLVGTPLGALGLAMTIGAALFEAWRRGRRGPDRAERAIRDEV</sequence>
<keyword evidence="3" id="KW-1185">Reference proteome</keyword>
<dbReference type="RefSeq" id="WP_123814702.1">
    <property type="nucleotide sequence ID" value="NZ_RKQZ01000001.1"/>
</dbReference>
<evidence type="ECO:0000256" key="1">
    <source>
        <dbReference type="SAM" id="Phobius"/>
    </source>
</evidence>
<dbReference type="EMBL" id="RKQZ01000001">
    <property type="protein sequence ID" value="RPF21687.1"/>
    <property type="molecule type" value="Genomic_DNA"/>
</dbReference>
<keyword evidence="1" id="KW-1133">Transmembrane helix</keyword>
<reference evidence="2 3" key="1">
    <citation type="submission" date="2018-11" db="EMBL/GenBank/DDBJ databases">
        <title>Sequencing the genomes of 1000 actinobacteria strains.</title>
        <authorList>
            <person name="Klenk H.-P."/>
        </authorList>
    </citation>
    <scope>NUCLEOTIDE SEQUENCE [LARGE SCALE GENOMIC DNA]</scope>
    <source>
        <strain evidence="2 3">DSM 15700</strain>
    </source>
</reference>
<dbReference type="AlphaFoldDB" id="A0A3N4YNI3"/>
<gene>
    <name evidence="2" type="ORF">EDD34_2319</name>
</gene>
<dbReference type="OrthoDB" id="5125083at2"/>
<dbReference type="Proteomes" id="UP000280501">
    <property type="component" value="Unassembled WGS sequence"/>
</dbReference>